<feature type="binding site" evidence="6">
    <location>
        <position position="264"/>
    </location>
    <ligand>
        <name>S-adenosyl-L-methionine</name>
        <dbReference type="ChEBI" id="CHEBI:59789"/>
    </ligand>
</feature>
<comment type="similarity">
    <text evidence="1 6">Belongs to the class I-like SAM-binding methyltransferase superfamily. RsmB/NOP family.</text>
</comment>
<dbReference type="InterPro" id="IPR029063">
    <property type="entry name" value="SAM-dependent_MTases_sf"/>
</dbReference>
<keyword evidence="4 6" id="KW-0949">S-adenosyl-L-methionine</keyword>
<dbReference type="InterPro" id="IPR001678">
    <property type="entry name" value="MeTrfase_RsmB-F_NOP2_dom"/>
</dbReference>
<dbReference type="SUPFAM" id="SSF88697">
    <property type="entry name" value="PUA domain-like"/>
    <property type="match status" value="1"/>
</dbReference>
<organism evidence="8 9">
    <name type="scientific">Trichinella nelsoni</name>
    <dbReference type="NCBI Taxonomy" id="6336"/>
    <lineage>
        <taxon>Eukaryota</taxon>
        <taxon>Metazoa</taxon>
        <taxon>Ecdysozoa</taxon>
        <taxon>Nematoda</taxon>
        <taxon>Enoplea</taxon>
        <taxon>Dorylaimia</taxon>
        <taxon>Trichinellida</taxon>
        <taxon>Trichinellidae</taxon>
        <taxon>Trichinella</taxon>
    </lineage>
</organism>
<dbReference type="STRING" id="6336.A0A0V0SMN3"/>
<dbReference type="Proteomes" id="UP000054630">
    <property type="component" value="Unassembled WGS sequence"/>
</dbReference>
<dbReference type="PRINTS" id="PR02008">
    <property type="entry name" value="RCMTFAMILY"/>
</dbReference>
<dbReference type="PANTHER" id="PTHR22807">
    <property type="entry name" value="NOP2 YEAST -RELATED NOL1/NOP2/FMU SUN DOMAIN-CONTAINING"/>
    <property type="match status" value="1"/>
</dbReference>
<evidence type="ECO:0000256" key="5">
    <source>
        <dbReference type="ARBA" id="ARBA00022884"/>
    </source>
</evidence>
<feature type="binding site" evidence="6">
    <location>
        <begin position="213"/>
        <end position="219"/>
    </location>
    <ligand>
        <name>S-adenosyl-L-methionine</name>
        <dbReference type="ChEBI" id="CHEBI:59789"/>
    </ligand>
</feature>
<dbReference type="InterPro" id="IPR049560">
    <property type="entry name" value="MeTrfase_RsmB-F_NOP2_cat"/>
</dbReference>
<evidence type="ECO:0000313" key="9">
    <source>
        <dbReference type="Proteomes" id="UP000054630"/>
    </source>
</evidence>
<keyword evidence="3 6" id="KW-0808">Transferase</keyword>
<dbReference type="PROSITE" id="PS51686">
    <property type="entry name" value="SAM_MT_RSMB_NOP"/>
    <property type="match status" value="1"/>
</dbReference>
<dbReference type="GO" id="GO:0008173">
    <property type="term" value="F:RNA methyltransferase activity"/>
    <property type="evidence" value="ECO:0007669"/>
    <property type="project" value="InterPro"/>
</dbReference>
<dbReference type="CDD" id="cd02440">
    <property type="entry name" value="AdoMet_MTases"/>
    <property type="match status" value="1"/>
</dbReference>
<sequence length="463" mass="52015">METMSMNNSCIMRIPPLYSTVRVNTMKIGIHQAKERMEILLSEQYKAKENKKPEVSLHWCLKDVLVLTGSGPHEKEPFPTEIYVDKKCGKSVLRGADIYSVGILGSNRWFAEGSNVSVYMDLEGKCRLGWKRPYDKRKLFLGNGVIAISRDSLFKTKLMKKQPEMGVVMTAGVWNHPKLYGIVEDWGFPQNLPSIICTHVLNPQPGEVILDLCAAPGGKTTHIATLTKDQARVVAVDDCSKRLQELKENAKKLNLKSIEPNLADAVKLVGMRKGIIKSFNIKNKLKITFSDKIPVGLNVPENGFDRILLDAPCSGYGQRPLFHSFHQNPKCNNAFPPLQRRLFRTAVRLLKPGGTLVYSTCTLNKDENEGIVLWALEEFPELHLTEQDPHMGKRGDAAYGLEMVQKFDPTDFCTRHVNNGGSLKINCLNDLNAETVDHWDRPSSLSVDSDTIGFFIAKFFKRG</sequence>
<feature type="binding site" evidence="6">
    <location>
        <position position="310"/>
    </location>
    <ligand>
        <name>S-adenosyl-L-methionine</name>
        <dbReference type="ChEBI" id="CHEBI:59789"/>
    </ligand>
</feature>
<accession>A0A0V0SMN3</accession>
<dbReference type="InterPro" id="IPR015947">
    <property type="entry name" value="PUA-like_sf"/>
</dbReference>
<keyword evidence="5 6" id="KW-0694">RNA-binding</keyword>
<evidence type="ECO:0000256" key="3">
    <source>
        <dbReference type="ARBA" id="ARBA00022679"/>
    </source>
</evidence>
<feature type="binding site" evidence="6">
    <location>
        <position position="237"/>
    </location>
    <ligand>
        <name>S-adenosyl-L-methionine</name>
        <dbReference type="ChEBI" id="CHEBI:59789"/>
    </ligand>
</feature>
<evidence type="ECO:0000256" key="1">
    <source>
        <dbReference type="ARBA" id="ARBA00007494"/>
    </source>
</evidence>
<dbReference type="AlphaFoldDB" id="A0A0V0SMN3"/>
<evidence type="ECO:0000256" key="6">
    <source>
        <dbReference type="PROSITE-ProRule" id="PRU01023"/>
    </source>
</evidence>
<protein>
    <submittedName>
        <fullName evidence="8">Putative methyltransferase NSUN6</fullName>
    </submittedName>
</protein>
<evidence type="ECO:0000256" key="4">
    <source>
        <dbReference type="ARBA" id="ARBA00022691"/>
    </source>
</evidence>
<feature type="active site" description="Nucleophile" evidence="6">
    <location>
        <position position="361"/>
    </location>
</feature>
<name>A0A0V0SMN3_9BILA</name>
<evidence type="ECO:0000259" key="7">
    <source>
        <dbReference type="PROSITE" id="PS51686"/>
    </source>
</evidence>
<evidence type="ECO:0000313" key="8">
    <source>
        <dbReference type="EMBL" id="KRX27916.1"/>
    </source>
</evidence>
<dbReference type="PROSITE" id="PS01153">
    <property type="entry name" value="NOL1_NOP2_SUN"/>
    <property type="match status" value="1"/>
</dbReference>
<evidence type="ECO:0000256" key="2">
    <source>
        <dbReference type="ARBA" id="ARBA00022603"/>
    </source>
</evidence>
<proteinExistence type="inferred from homology"/>
<dbReference type="OrthoDB" id="427002at2759"/>
<dbReference type="GO" id="GO:0003723">
    <property type="term" value="F:RNA binding"/>
    <property type="evidence" value="ECO:0007669"/>
    <property type="project" value="UniProtKB-UniRule"/>
</dbReference>
<keyword evidence="2 6" id="KW-0489">Methyltransferase</keyword>
<feature type="domain" description="SAM-dependent MTase RsmB/NOP-type" evidence="7">
    <location>
        <begin position="110"/>
        <end position="462"/>
    </location>
</feature>
<comment type="caution">
    <text evidence="8">The sequence shown here is derived from an EMBL/GenBank/DDBJ whole genome shotgun (WGS) entry which is preliminary data.</text>
</comment>
<reference evidence="8 9" key="1">
    <citation type="submission" date="2015-01" db="EMBL/GenBank/DDBJ databases">
        <title>Evolution of Trichinella species and genotypes.</title>
        <authorList>
            <person name="Korhonen P.K."/>
            <person name="Edoardo P."/>
            <person name="Giuseppe L.R."/>
            <person name="Gasser R.B."/>
        </authorList>
    </citation>
    <scope>NUCLEOTIDE SEQUENCE [LARGE SCALE GENOMIC DNA]</scope>
    <source>
        <strain evidence="8">ISS37</strain>
    </source>
</reference>
<dbReference type="Gene3D" id="3.40.50.150">
    <property type="entry name" value="Vaccinia Virus protein VP39"/>
    <property type="match status" value="1"/>
</dbReference>
<dbReference type="EMBL" id="JYDL01000002">
    <property type="protein sequence ID" value="KRX27916.1"/>
    <property type="molecule type" value="Genomic_DNA"/>
</dbReference>
<dbReference type="PANTHER" id="PTHR22807:SF34">
    <property type="entry name" value="TRNA (CYTOSINE(72)-C(5))-METHYLTRANSFERASE NSUN6"/>
    <property type="match status" value="1"/>
</dbReference>
<keyword evidence="9" id="KW-1185">Reference proteome</keyword>
<dbReference type="PROSITE" id="PS50890">
    <property type="entry name" value="PUA"/>
    <property type="match status" value="1"/>
</dbReference>
<dbReference type="InterPro" id="IPR023267">
    <property type="entry name" value="RCMT"/>
</dbReference>
<gene>
    <name evidence="8" type="primary">Nsun6</name>
    <name evidence="8" type="ORF">T07_550</name>
</gene>
<dbReference type="CDD" id="cd21150">
    <property type="entry name" value="PUA_NSun6-like"/>
    <property type="match status" value="1"/>
</dbReference>
<dbReference type="SUPFAM" id="SSF53335">
    <property type="entry name" value="S-adenosyl-L-methionine-dependent methyltransferases"/>
    <property type="match status" value="1"/>
</dbReference>
<dbReference type="Pfam" id="PF01189">
    <property type="entry name" value="Methyltr_RsmB-F"/>
    <property type="match status" value="1"/>
</dbReference>
<dbReference type="InterPro" id="IPR018314">
    <property type="entry name" value="RsmB/NOL1/NOP2-like_CS"/>
</dbReference>
<dbReference type="GO" id="GO:0001510">
    <property type="term" value="P:RNA methylation"/>
    <property type="evidence" value="ECO:0007669"/>
    <property type="project" value="InterPro"/>
</dbReference>